<sequence>MKKVRFDLGNDQHDDLKGVAPMHSVVDQTELSKHTSCDDCWIAIHGKIYDVTGYLSKHPGGAQVMLKLAGKDATAPFDDVGHSLESLMFDLGPEACVGILEPALKTNNYSTSPSSEKKDAASTKRSKELLVEWQKSKTGFSGLIQPSETVIPALRRDPSEKFDLKDPEERLEAQKIASTITAIAAIAFCITVLLYVKLRCANMIDHVVGSAQADDNYEIPNWYT</sequence>
<evidence type="ECO:0000313" key="16">
    <source>
        <dbReference type="Proteomes" id="UP000054304"/>
    </source>
</evidence>
<dbReference type="GO" id="GO:0020037">
    <property type="term" value="F:heme binding"/>
    <property type="evidence" value="ECO:0007669"/>
    <property type="project" value="UniProtKB-UniRule"/>
</dbReference>
<evidence type="ECO:0000259" key="14">
    <source>
        <dbReference type="PROSITE" id="PS50255"/>
    </source>
</evidence>
<dbReference type="InterPro" id="IPR050668">
    <property type="entry name" value="Cytochrome_b5"/>
</dbReference>
<accession>A0A0C7N052</accession>
<dbReference type="GO" id="GO:0016126">
    <property type="term" value="P:sterol biosynthetic process"/>
    <property type="evidence" value="ECO:0007669"/>
    <property type="project" value="TreeGrafter"/>
</dbReference>
<feature type="domain" description="Cytochrome b5 heme-binding" evidence="14">
    <location>
        <begin position="23"/>
        <end position="101"/>
    </location>
</feature>
<evidence type="ECO:0000256" key="7">
    <source>
        <dbReference type="ARBA" id="ARBA00022848"/>
    </source>
</evidence>
<comment type="subcellular location">
    <subcellularLocation>
        <location evidence="1">Endoplasmic reticulum membrane</location>
        <topology evidence="1">Single-pass membrane protein</topology>
        <orientation evidence="1">Cytoplasmic side</orientation>
    </subcellularLocation>
    <subcellularLocation>
        <location evidence="11">Microsome membrane</location>
        <topology evidence="11">Single-pass membrane protein</topology>
        <orientation evidence="11">Cytoplasmic side</orientation>
    </subcellularLocation>
</comment>
<dbReference type="GO" id="GO:0005789">
    <property type="term" value="C:endoplasmic reticulum membrane"/>
    <property type="evidence" value="ECO:0007669"/>
    <property type="project" value="UniProtKB-SubCell"/>
</dbReference>
<comment type="similarity">
    <text evidence="12 13">Belongs to the cytochrome b5 family.</text>
</comment>
<evidence type="ECO:0000256" key="1">
    <source>
        <dbReference type="ARBA" id="ARBA00004131"/>
    </source>
</evidence>
<keyword evidence="3 13" id="KW-0349">Heme</keyword>
<keyword evidence="7" id="KW-0492">Microsome</keyword>
<dbReference type="PANTHER" id="PTHR19359:SF150">
    <property type="entry name" value="CYTOCHROME B5"/>
    <property type="match status" value="1"/>
</dbReference>
<dbReference type="GeneID" id="34686971"/>
<dbReference type="RefSeq" id="XP_022629680.1">
    <property type="nucleotide sequence ID" value="XM_022771063.1"/>
</dbReference>
<keyword evidence="2" id="KW-0813">Transport</keyword>
<dbReference type="PROSITE" id="PS00191">
    <property type="entry name" value="CYTOCHROME_B5_1"/>
    <property type="match status" value="1"/>
</dbReference>
<dbReference type="HOGENOM" id="CLU_102602_2_0_1"/>
<evidence type="ECO:0000256" key="9">
    <source>
        <dbReference type="ARBA" id="ARBA00023004"/>
    </source>
</evidence>
<dbReference type="PROSITE" id="PS50255">
    <property type="entry name" value="CYTOCHROME_B5_2"/>
    <property type="match status" value="1"/>
</dbReference>
<dbReference type="Pfam" id="PF00173">
    <property type="entry name" value="Cyt-b5"/>
    <property type="match status" value="1"/>
</dbReference>
<dbReference type="SMART" id="SM01117">
    <property type="entry name" value="Cyt-b5"/>
    <property type="match status" value="1"/>
</dbReference>
<dbReference type="Proteomes" id="UP000054304">
    <property type="component" value="Unassembled WGS sequence"/>
</dbReference>
<keyword evidence="13" id="KW-1133">Transmembrane helix</keyword>
<reference evidence="15 16" key="1">
    <citation type="submission" date="2014-12" db="EMBL/GenBank/DDBJ databases">
        <authorList>
            <person name="Neuveglise Cecile"/>
        </authorList>
    </citation>
    <scope>NUCLEOTIDE SEQUENCE [LARGE SCALE GENOMIC DNA]</scope>
    <source>
        <strain evidence="15 16">CBS 12615</strain>
    </source>
</reference>
<evidence type="ECO:0000256" key="12">
    <source>
        <dbReference type="ARBA" id="ARBA00038168"/>
    </source>
</evidence>
<dbReference type="OrthoDB" id="1925334at2759"/>
<dbReference type="STRING" id="1245769.A0A0C7N052"/>
<feature type="transmembrane region" description="Helical" evidence="13">
    <location>
        <begin position="176"/>
        <end position="196"/>
    </location>
</feature>
<keyword evidence="4 13" id="KW-0812">Transmembrane</keyword>
<dbReference type="SUPFAM" id="SSF55856">
    <property type="entry name" value="Cytochrome b5-like heme/steroid binding domain"/>
    <property type="match status" value="1"/>
</dbReference>
<organism evidence="15 16">
    <name type="scientific">Lachancea lanzarotensis</name>
    <dbReference type="NCBI Taxonomy" id="1245769"/>
    <lineage>
        <taxon>Eukaryota</taxon>
        <taxon>Fungi</taxon>
        <taxon>Dikarya</taxon>
        <taxon>Ascomycota</taxon>
        <taxon>Saccharomycotina</taxon>
        <taxon>Saccharomycetes</taxon>
        <taxon>Saccharomycetales</taxon>
        <taxon>Saccharomycetaceae</taxon>
        <taxon>Lachancea</taxon>
    </lineage>
</organism>
<dbReference type="PRINTS" id="PR00363">
    <property type="entry name" value="CYTOCHROMEB5"/>
</dbReference>
<dbReference type="PANTHER" id="PTHR19359">
    <property type="entry name" value="CYTOCHROME B5"/>
    <property type="match status" value="1"/>
</dbReference>
<protein>
    <submittedName>
        <fullName evidence="15">LALA0S08e03070g1_1</fullName>
    </submittedName>
</protein>
<dbReference type="Gene3D" id="3.10.120.10">
    <property type="entry name" value="Cytochrome b5-like heme/steroid binding domain"/>
    <property type="match status" value="1"/>
</dbReference>
<dbReference type="GO" id="GO:0046872">
    <property type="term" value="F:metal ion binding"/>
    <property type="evidence" value="ECO:0007669"/>
    <property type="project" value="UniProtKB-UniRule"/>
</dbReference>
<evidence type="ECO:0000313" key="15">
    <source>
        <dbReference type="EMBL" id="CEP63464.1"/>
    </source>
</evidence>
<evidence type="ECO:0000256" key="4">
    <source>
        <dbReference type="ARBA" id="ARBA00022692"/>
    </source>
</evidence>
<keyword evidence="10 13" id="KW-0472">Membrane</keyword>
<evidence type="ECO:0000256" key="11">
    <source>
        <dbReference type="ARBA" id="ARBA00037877"/>
    </source>
</evidence>
<name>A0A0C7N052_9SACH</name>
<dbReference type="AlphaFoldDB" id="A0A0C7N052"/>
<evidence type="ECO:0000256" key="6">
    <source>
        <dbReference type="ARBA" id="ARBA00022824"/>
    </source>
</evidence>
<dbReference type="InterPro" id="IPR001199">
    <property type="entry name" value="Cyt_B5-like_heme/steroid-bd"/>
</dbReference>
<evidence type="ECO:0000256" key="3">
    <source>
        <dbReference type="ARBA" id="ARBA00022617"/>
    </source>
</evidence>
<dbReference type="InterPro" id="IPR018506">
    <property type="entry name" value="Cyt_B5_heme-BS"/>
</dbReference>
<keyword evidence="16" id="KW-1185">Reference proteome</keyword>
<proteinExistence type="inferred from homology"/>
<keyword evidence="5 13" id="KW-0479">Metal-binding</keyword>
<gene>
    <name evidence="15" type="ORF">LALA0_S08e03070g</name>
</gene>
<keyword evidence="6" id="KW-0256">Endoplasmic reticulum</keyword>
<dbReference type="InterPro" id="IPR036400">
    <property type="entry name" value="Cyt_B5-like_heme/steroid_sf"/>
</dbReference>
<dbReference type="EMBL" id="LN736367">
    <property type="protein sequence ID" value="CEP63464.1"/>
    <property type="molecule type" value="Genomic_DNA"/>
</dbReference>
<evidence type="ECO:0000256" key="2">
    <source>
        <dbReference type="ARBA" id="ARBA00022448"/>
    </source>
</evidence>
<evidence type="ECO:0000256" key="5">
    <source>
        <dbReference type="ARBA" id="ARBA00022723"/>
    </source>
</evidence>
<keyword evidence="9 13" id="KW-0408">Iron</keyword>
<evidence type="ECO:0000256" key="13">
    <source>
        <dbReference type="RuleBase" id="RU362121"/>
    </source>
</evidence>
<evidence type="ECO:0000256" key="10">
    <source>
        <dbReference type="ARBA" id="ARBA00023136"/>
    </source>
</evidence>
<keyword evidence="8" id="KW-0249">Electron transport</keyword>
<evidence type="ECO:0000256" key="8">
    <source>
        <dbReference type="ARBA" id="ARBA00022982"/>
    </source>
</evidence>